<accession>A0A7S1BIG7</accession>
<evidence type="ECO:0000313" key="1">
    <source>
        <dbReference type="EMBL" id="CAD8886920.1"/>
    </source>
</evidence>
<organism evidence="1">
    <name type="scientific">Corethron hystrix</name>
    <dbReference type="NCBI Taxonomy" id="216773"/>
    <lineage>
        <taxon>Eukaryota</taxon>
        <taxon>Sar</taxon>
        <taxon>Stramenopiles</taxon>
        <taxon>Ochrophyta</taxon>
        <taxon>Bacillariophyta</taxon>
        <taxon>Coscinodiscophyceae</taxon>
        <taxon>Corethrophycidae</taxon>
        <taxon>Corethrales</taxon>
        <taxon>Corethraceae</taxon>
        <taxon>Corethron</taxon>
    </lineage>
</organism>
<name>A0A7S1BIG7_9STRA</name>
<dbReference type="EMBL" id="HBFR01019552">
    <property type="protein sequence ID" value="CAD8886920.1"/>
    <property type="molecule type" value="Transcribed_RNA"/>
</dbReference>
<dbReference type="Gene3D" id="1.25.40.10">
    <property type="entry name" value="Tetratricopeptide repeat domain"/>
    <property type="match status" value="1"/>
</dbReference>
<gene>
    <name evidence="1" type="ORF">CHYS00102_LOCUS14118</name>
</gene>
<dbReference type="AlphaFoldDB" id="A0A7S1BIG7"/>
<proteinExistence type="predicted"/>
<reference evidence="1" key="1">
    <citation type="submission" date="2021-01" db="EMBL/GenBank/DDBJ databases">
        <authorList>
            <person name="Corre E."/>
            <person name="Pelletier E."/>
            <person name="Niang G."/>
            <person name="Scheremetjew M."/>
            <person name="Finn R."/>
            <person name="Kale V."/>
            <person name="Holt S."/>
            <person name="Cochrane G."/>
            <person name="Meng A."/>
            <person name="Brown T."/>
            <person name="Cohen L."/>
        </authorList>
    </citation>
    <scope>NUCLEOTIDE SEQUENCE</scope>
    <source>
        <strain evidence="1">308</strain>
    </source>
</reference>
<protein>
    <recommendedName>
        <fullName evidence="2">Pentatricopeptide repeat-containing protein</fullName>
    </recommendedName>
</protein>
<sequence>MLERGFEPSEQFLTEASKIISTTRPRVDNAYYNILPSCPVSISSLNVILGAYAELGSVDEAFGLFEEFTLLHNLQPNTFSHWALLRALYVEADRTATKMINTVDVGVEEEKYNNIGLSEMVDAVESSMVELELKRSPTYLHWHVAALVKCGERTGDAVKFLQEAVERGDKPKKQTFINLRKYCCAQHFKLEEKREGEERQDEKEEGVYENKEGGNKKKCEQVVKGEQASLLVIEIDEIFTKAGFKQSHKFQKAYKRTTSQDNKYSNKYAI</sequence>
<evidence type="ECO:0008006" key="2">
    <source>
        <dbReference type="Google" id="ProtNLM"/>
    </source>
</evidence>
<dbReference type="InterPro" id="IPR011990">
    <property type="entry name" value="TPR-like_helical_dom_sf"/>
</dbReference>